<sequence>MTRYPGEYIPKDKKLYLPYVCQSKATSWCALLNPTSIKDNYKLYNFGDSSFFPNLCHKHQNLCSWEQFNPYKSLAHFHERSVTCRNTAYAMREMEQIRNHKKMVKFYMVIPFCGISVPGERSWHKSIALPTNLNRHHSLFQEL</sequence>
<comment type="caution">
    <text evidence="1">The sequence shown here is derived from an EMBL/GenBank/DDBJ whole genome shotgun (WGS) entry which is preliminary data.</text>
</comment>
<evidence type="ECO:0000313" key="2">
    <source>
        <dbReference type="Proteomes" id="UP001345219"/>
    </source>
</evidence>
<proteinExistence type="predicted"/>
<dbReference type="AlphaFoldDB" id="A0AAN7JCB4"/>
<reference evidence="1 2" key="1">
    <citation type="journal article" date="2023" name="Hortic Res">
        <title>Pangenome of water caltrop reveals structural variations and asymmetric subgenome divergence after allopolyploidization.</title>
        <authorList>
            <person name="Zhang X."/>
            <person name="Chen Y."/>
            <person name="Wang L."/>
            <person name="Yuan Y."/>
            <person name="Fang M."/>
            <person name="Shi L."/>
            <person name="Lu R."/>
            <person name="Comes H.P."/>
            <person name="Ma Y."/>
            <person name="Chen Y."/>
            <person name="Huang G."/>
            <person name="Zhou Y."/>
            <person name="Zheng Z."/>
            <person name="Qiu Y."/>
        </authorList>
    </citation>
    <scope>NUCLEOTIDE SEQUENCE [LARGE SCALE GENOMIC DNA]</scope>
    <source>
        <tissue evidence="1">Roots</tissue>
    </source>
</reference>
<evidence type="ECO:0000313" key="1">
    <source>
        <dbReference type="EMBL" id="KAK4746391.1"/>
    </source>
</evidence>
<accession>A0AAN7JCB4</accession>
<dbReference type="Proteomes" id="UP001345219">
    <property type="component" value="Chromosome 10"/>
</dbReference>
<dbReference type="EMBL" id="JAXIOK010000021">
    <property type="protein sequence ID" value="KAK4746391.1"/>
    <property type="molecule type" value="Genomic_DNA"/>
</dbReference>
<gene>
    <name evidence="1" type="ORF">SAY87_012703</name>
</gene>
<organism evidence="1 2">
    <name type="scientific">Trapa incisa</name>
    <dbReference type="NCBI Taxonomy" id="236973"/>
    <lineage>
        <taxon>Eukaryota</taxon>
        <taxon>Viridiplantae</taxon>
        <taxon>Streptophyta</taxon>
        <taxon>Embryophyta</taxon>
        <taxon>Tracheophyta</taxon>
        <taxon>Spermatophyta</taxon>
        <taxon>Magnoliopsida</taxon>
        <taxon>eudicotyledons</taxon>
        <taxon>Gunneridae</taxon>
        <taxon>Pentapetalae</taxon>
        <taxon>rosids</taxon>
        <taxon>malvids</taxon>
        <taxon>Myrtales</taxon>
        <taxon>Lythraceae</taxon>
        <taxon>Trapa</taxon>
    </lineage>
</organism>
<name>A0AAN7JCB4_9MYRT</name>
<protein>
    <submittedName>
        <fullName evidence="1">Uncharacterized protein</fullName>
    </submittedName>
</protein>
<keyword evidence="2" id="KW-1185">Reference proteome</keyword>